<keyword evidence="6" id="KW-0812">Transmembrane</keyword>
<keyword evidence="3 5" id="KW-0808">Transferase</keyword>
<feature type="transmembrane region" description="Helical" evidence="6">
    <location>
        <begin position="12"/>
        <end position="29"/>
    </location>
</feature>
<evidence type="ECO:0000256" key="5">
    <source>
        <dbReference type="RuleBase" id="RU361267"/>
    </source>
</evidence>
<keyword evidence="5" id="KW-0444">Lipid biosynthesis</keyword>
<evidence type="ECO:0000313" key="8">
    <source>
        <dbReference type="EMBL" id="KAK9511568.1"/>
    </source>
</evidence>
<feature type="transmembrane region" description="Helical" evidence="6">
    <location>
        <begin position="131"/>
        <end position="150"/>
    </location>
</feature>
<dbReference type="AlphaFoldDB" id="A0AAW1DMW4"/>
<dbReference type="SUPFAM" id="SSF69593">
    <property type="entry name" value="Glycerol-3-phosphate (1)-acyltransferase"/>
    <property type="match status" value="1"/>
</dbReference>
<evidence type="ECO:0000259" key="7">
    <source>
        <dbReference type="SMART" id="SM00563"/>
    </source>
</evidence>
<keyword evidence="4 5" id="KW-0012">Acyltransferase</keyword>
<dbReference type="GO" id="GO:0016020">
    <property type="term" value="C:membrane"/>
    <property type="evidence" value="ECO:0007669"/>
    <property type="project" value="InterPro"/>
</dbReference>
<dbReference type="NCBIfam" id="TIGR00530">
    <property type="entry name" value="AGP_acyltrn"/>
    <property type="match status" value="1"/>
</dbReference>
<comment type="pathway">
    <text evidence="1">Phospholipid metabolism; CDP-diacylglycerol biosynthesis; CDP-diacylglycerol from sn-glycerol 3-phosphate: step 2/3.</text>
</comment>
<evidence type="ECO:0000256" key="1">
    <source>
        <dbReference type="ARBA" id="ARBA00004728"/>
    </source>
</evidence>
<reference evidence="8 9" key="1">
    <citation type="submission" date="2022-12" db="EMBL/GenBank/DDBJ databases">
        <title>Chromosome-level genome assembly of true bugs.</title>
        <authorList>
            <person name="Ma L."/>
            <person name="Li H."/>
        </authorList>
    </citation>
    <scope>NUCLEOTIDE SEQUENCE [LARGE SCALE GENOMIC DNA]</scope>
    <source>
        <strain evidence="8">Lab_2022b</strain>
    </source>
</reference>
<keyword evidence="5" id="KW-1208">Phospholipid metabolism</keyword>
<gene>
    <name evidence="8" type="ORF">O3M35_000200</name>
</gene>
<dbReference type="GO" id="GO:0003841">
    <property type="term" value="F:1-acylglycerol-3-phosphate O-acyltransferase activity"/>
    <property type="evidence" value="ECO:0007669"/>
    <property type="project" value="UniProtKB-UniRule"/>
</dbReference>
<organism evidence="8 9">
    <name type="scientific">Rhynocoris fuscipes</name>
    <dbReference type="NCBI Taxonomy" id="488301"/>
    <lineage>
        <taxon>Eukaryota</taxon>
        <taxon>Metazoa</taxon>
        <taxon>Ecdysozoa</taxon>
        <taxon>Arthropoda</taxon>
        <taxon>Hexapoda</taxon>
        <taxon>Insecta</taxon>
        <taxon>Pterygota</taxon>
        <taxon>Neoptera</taxon>
        <taxon>Paraneoptera</taxon>
        <taxon>Hemiptera</taxon>
        <taxon>Heteroptera</taxon>
        <taxon>Panheteroptera</taxon>
        <taxon>Cimicomorpha</taxon>
        <taxon>Reduviidae</taxon>
        <taxon>Harpactorinae</taxon>
        <taxon>Harpactorini</taxon>
        <taxon>Rhynocoris</taxon>
    </lineage>
</organism>
<accession>A0AAW1DMW4</accession>
<comment type="domain">
    <text evidence="5">The HXXXXD motif is essential for acyltransferase activity and may constitute the binding site for the phosphate moiety of the glycerol-3-phosphate.</text>
</comment>
<dbReference type="SMART" id="SM00563">
    <property type="entry name" value="PlsC"/>
    <property type="match status" value="1"/>
</dbReference>
<proteinExistence type="inferred from homology"/>
<evidence type="ECO:0000256" key="3">
    <source>
        <dbReference type="ARBA" id="ARBA00022679"/>
    </source>
</evidence>
<keyword evidence="9" id="KW-1185">Reference proteome</keyword>
<dbReference type="CDD" id="cd07989">
    <property type="entry name" value="LPLAT_AGPAT-like"/>
    <property type="match status" value="1"/>
</dbReference>
<evidence type="ECO:0000313" key="9">
    <source>
        <dbReference type="Proteomes" id="UP001461498"/>
    </source>
</evidence>
<evidence type="ECO:0000256" key="2">
    <source>
        <dbReference type="ARBA" id="ARBA00008655"/>
    </source>
</evidence>
<feature type="transmembrane region" description="Helical" evidence="6">
    <location>
        <begin position="41"/>
        <end position="59"/>
    </location>
</feature>
<dbReference type="EMBL" id="JAPXFL010000001">
    <property type="protein sequence ID" value="KAK9511568.1"/>
    <property type="molecule type" value="Genomic_DNA"/>
</dbReference>
<dbReference type="Pfam" id="PF01553">
    <property type="entry name" value="Acyltransferase"/>
    <property type="match status" value="1"/>
</dbReference>
<dbReference type="PANTHER" id="PTHR10434">
    <property type="entry name" value="1-ACYL-SN-GLYCEROL-3-PHOSPHATE ACYLTRANSFERASE"/>
    <property type="match status" value="1"/>
</dbReference>
<evidence type="ECO:0000256" key="4">
    <source>
        <dbReference type="ARBA" id="ARBA00023315"/>
    </source>
</evidence>
<dbReference type="GO" id="GO:0005783">
    <property type="term" value="C:endoplasmic reticulum"/>
    <property type="evidence" value="ECO:0007669"/>
    <property type="project" value="TreeGrafter"/>
</dbReference>
<dbReference type="GO" id="GO:0006654">
    <property type="term" value="P:phosphatidic acid biosynthetic process"/>
    <property type="evidence" value="ECO:0007669"/>
    <property type="project" value="TreeGrafter"/>
</dbReference>
<name>A0AAW1DMW4_9HEMI</name>
<feature type="domain" description="Phospholipid/glycerol acyltransferase" evidence="7">
    <location>
        <begin position="99"/>
        <end position="217"/>
    </location>
</feature>
<comment type="similarity">
    <text evidence="2 5">Belongs to the 1-acyl-sn-glycerol-3-phosphate acyltransferase family.</text>
</comment>
<dbReference type="InterPro" id="IPR004552">
    <property type="entry name" value="AGP_acyltrans"/>
</dbReference>
<evidence type="ECO:0000256" key="6">
    <source>
        <dbReference type="SAM" id="Phobius"/>
    </source>
</evidence>
<sequence length="278" mass="32193">MDSIFYFSSWTYYLIEALITSILVILLSANRTVSYYFRYSVYVLGVPLVSLMLIPVFLLRPKNIVNLKIAAVVLKNMTKIIGIEWKLINGEILAKERGAIVVANHQSVLDILGLWNIWEVMDRCTVVSKKTLFYVPFFGQAAWLAGLIFIDRDRPKQAYEIIKQQSALIHEQKTKIWFYPEGTRNKKAETLLPFKKGAFRMAIECKAPIIPVIYSPYYFIDGEKKIFENGKMTISVLEPIQVHNYTMANIDELITRTYDIMNTEYNRLKTAVCKHNLK</sequence>
<dbReference type="InterPro" id="IPR002123">
    <property type="entry name" value="Plipid/glycerol_acylTrfase"/>
</dbReference>
<protein>
    <recommendedName>
        <fullName evidence="5">1-acyl-sn-glycerol-3-phosphate acyltransferase</fullName>
        <ecNumber evidence="5">2.3.1.51</ecNumber>
    </recommendedName>
</protein>
<dbReference type="PANTHER" id="PTHR10434:SF11">
    <property type="entry name" value="1-ACYL-SN-GLYCEROL-3-PHOSPHATE ACYLTRANSFERASE"/>
    <property type="match status" value="1"/>
</dbReference>
<dbReference type="EC" id="2.3.1.51" evidence="5"/>
<comment type="caution">
    <text evidence="8">The sequence shown here is derived from an EMBL/GenBank/DDBJ whole genome shotgun (WGS) entry which is preliminary data.</text>
</comment>
<keyword evidence="5" id="KW-0594">Phospholipid biosynthesis</keyword>
<keyword evidence="6" id="KW-0472">Membrane</keyword>
<keyword evidence="6" id="KW-1133">Transmembrane helix</keyword>
<keyword evidence="5" id="KW-0443">Lipid metabolism</keyword>
<comment type="catalytic activity">
    <reaction evidence="5">
        <text>a 1-acyl-sn-glycero-3-phosphate + an acyl-CoA = a 1,2-diacyl-sn-glycero-3-phosphate + CoA</text>
        <dbReference type="Rhea" id="RHEA:19709"/>
        <dbReference type="ChEBI" id="CHEBI:57287"/>
        <dbReference type="ChEBI" id="CHEBI:57970"/>
        <dbReference type="ChEBI" id="CHEBI:58342"/>
        <dbReference type="ChEBI" id="CHEBI:58608"/>
        <dbReference type="EC" id="2.3.1.51"/>
    </reaction>
</comment>
<dbReference type="Proteomes" id="UP001461498">
    <property type="component" value="Unassembled WGS sequence"/>
</dbReference>